<reference evidence="1" key="2">
    <citation type="submission" date="2023-06" db="EMBL/GenBank/DDBJ databases">
        <authorList>
            <person name="Ma L."/>
            <person name="Liu K.-W."/>
            <person name="Li Z."/>
            <person name="Hsiao Y.-Y."/>
            <person name="Qi Y."/>
            <person name="Fu T."/>
            <person name="Tang G."/>
            <person name="Zhang D."/>
            <person name="Sun W.-H."/>
            <person name="Liu D.-K."/>
            <person name="Li Y."/>
            <person name="Chen G.-Z."/>
            <person name="Liu X.-D."/>
            <person name="Liao X.-Y."/>
            <person name="Jiang Y.-T."/>
            <person name="Yu X."/>
            <person name="Hao Y."/>
            <person name="Huang J."/>
            <person name="Zhao X.-W."/>
            <person name="Ke S."/>
            <person name="Chen Y.-Y."/>
            <person name="Wu W.-L."/>
            <person name="Hsu J.-L."/>
            <person name="Lin Y.-F."/>
            <person name="Huang M.-D."/>
            <person name="Li C.-Y."/>
            <person name="Huang L."/>
            <person name="Wang Z.-W."/>
            <person name="Zhao X."/>
            <person name="Zhong W.-Y."/>
            <person name="Peng D.-H."/>
            <person name="Ahmad S."/>
            <person name="Lan S."/>
            <person name="Zhang J.-S."/>
            <person name="Tsai W.-C."/>
            <person name="Van De Peer Y."/>
            <person name="Liu Z.-J."/>
        </authorList>
    </citation>
    <scope>NUCLEOTIDE SEQUENCE</scope>
    <source>
        <strain evidence="1">SCP</strain>
        <tissue evidence="1">Leaves</tissue>
    </source>
</reference>
<comment type="caution">
    <text evidence="1">The sequence shown here is derived from an EMBL/GenBank/DDBJ whole genome shotgun (WGS) entry which is preliminary data.</text>
</comment>
<proteinExistence type="predicted"/>
<organism evidence="1 2">
    <name type="scientific">Acorus gramineus</name>
    <name type="common">Dwarf sweet flag</name>
    <dbReference type="NCBI Taxonomy" id="55184"/>
    <lineage>
        <taxon>Eukaryota</taxon>
        <taxon>Viridiplantae</taxon>
        <taxon>Streptophyta</taxon>
        <taxon>Embryophyta</taxon>
        <taxon>Tracheophyta</taxon>
        <taxon>Spermatophyta</taxon>
        <taxon>Magnoliopsida</taxon>
        <taxon>Liliopsida</taxon>
        <taxon>Acoraceae</taxon>
        <taxon>Acorus</taxon>
    </lineage>
</organism>
<keyword evidence="2" id="KW-1185">Reference proteome</keyword>
<protein>
    <submittedName>
        <fullName evidence="1">Galactinol synthase 1</fullName>
    </submittedName>
</protein>
<accession>A0AAV9BZ69</accession>
<dbReference type="Proteomes" id="UP001179952">
    <property type="component" value="Unassembled WGS sequence"/>
</dbReference>
<reference evidence="1" key="1">
    <citation type="journal article" date="2023" name="Nat. Commun.">
        <title>Diploid and tetraploid genomes of Acorus and the evolution of monocots.</title>
        <authorList>
            <person name="Ma L."/>
            <person name="Liu K.W."/>
            <person name="Li Z."/>
            <person name="Hsiao Y.Y."/>
            <person name="Qi Y."/>
            <person name="Fu T."/>
            <person name="Tang G.D."/>
            <person name="Zhang D."/>
            <person name="Sun W.H."/>
            <person name="Liu D.K."/>
            <person name="Li Y."/>
            <person name="Chen G.Z."/>
            <person name="Liu X.D."/>
            <person name="Liao X.Y."/>
            <person name="Jiang Y.T."/>
            <person name="Yu X."/>
            <person name="Hao Y."/>
            <person name="Huang J."/>
            <person name="Zhao X.W."/>
            <person name="Ke S."/>
            <person name="Chen Y.Y."/>
            <person name="Wu W.L."/>
            <person name="Hsu J.L."/>
            <person name="Lin Y.F."/>
            <person name="Huang M.D."/>
            <person name="Li C.Y."/>
            <person name="Huang L."/>
            <person name="Wang Z.W."/>
            <person name="Zhao X."/>
            <person name="Zhong W.Y."/>
            <person name="Peng D.H."/>
            <person name="Ahmad S."/>
            <person name="Lan S."/>
            <person name="Zhang J.S."/>
            <person name="Tsai W.C."/>
            <person name="Van de Peer Y."/>
            <person name="Liu Z.J."/>
        </authorList>
    </citation>
    <scope>NUCLEOTIDE SEQUENCE</scope>
    <source>
        <strain evidence="1">SCP</strain>
    </source>
</reference>
<dbReference type="EMBL" id="JAUJYN010000001">
    <property type="protein sequence ID" value="KAK1281243.1"/>
    <property type="molecule type" value="Genomic_DNA"/>
</dbReference>
<sequence>MGSKPWRYTGKEANMNREDIRMLVAKWWDVYNDKSLDYKPEEGVMTPEEEAFSRPSIIASMPEPTISYIPAPSAA</sequence>
<evidence type="ECO:0000313" key="2">
    <source>
        <dbReference type="Proteomes" id="UP001179952"/>
    </source>
</evidence>
<evidence type="ECO:0000313" key="1">
    <source>
        <dbReference type="EMBL" id="KAK1281243.1"/>
    </source>
</evidence>
<gene>
    <name evidence="1" type="ORF">QJS04_geneDACA002815</name>
</gene>
<dbReference type="AlphaFoldDB" id="A0AAV9BZ69"/>
<name>A0AAV9BZ69_ACOGR</name>